<name>A0A7L9QC14_9ZZZZ</name>
<comment type="subcellular location">
    <subcellularLocation>
        <location evidence="1">Cell membrane</location>
        <topology evidence="1">Multi-pass membrane protein</topology>
    </subcellularLocation>
</comment>
<sequence>MISAARPPLRALPSHAAWRIRFLGNLVRRDLAARYKGSVFGWLWPLLVQLSQLLVFTYLFASIFKVRLDVPGFPASALTYGLWLFTGLVMWNMFTAGILGAASTIVSQANVVKKVVFPLALMPLVPVGSALVEGLAGFAVVIVLAVAISHQLHAAVLLLPLVVAVQVVLTAGVAYFVAGLTVFMRDVPQMLGPLTLLAFYLTPIVYPATRIPPSVAWIVTLNPIAITVEASRSLILTGSLSHPRALVLAAIVATIVFVAGWRFFRRVRPIFADIL</sequence>
<proteinExistence type="predicted"/>
<evidence type="ECO:0000256" key="2">
    <source>
        <dbReference type="ARBA" id="ARBA00022448"/>
    </source>
</evidence>
<dbReference type="PROSITE" id="PS51012">
    <property type="entry name" value="ABC_TM2"/>
    <property type="match status" value="1"/>
</dbReference>
<feature type="transmembrane region" description="Helical" evidence="7">
    <location>
        <begin position="190"/>
        <end position="209"/>
    </location>
</feature>
<dbReference type="EMBL" id="MW000469">
    <property type="protein sequence ID" value="QOL00459.1"/>
    <property type="molecule type" value="Genomic_DNA"/>
</dbReference>
<keyword evidence="3" id="KW-1003">Cell membrane</keyword>
<evidence type="ECO:0000256" key="5">
    <source>
        <dbReference type="ARBA" id="ARBA00022989"/>
    </source>
</evidence>
<dbReference type="InterPro" id="IPR013525">
    <property type="entry name" value="ABC2_TM"/>
</dbReference>
<dbReference type="GO" id="GO:0015920">
    <property type="term" value="P:lipopolysaccharide transport"/>
    <property type="evidence" value="ECO:0007669"/>
    <property type="project" value="TreeGrafter"/>
</dbReference>
<accession>A0A7L9QC14</accession>
<feature type="transmembrane region" description="Helical" evidence="7">
    <location>
        <begin position="245"/>
        <end position="264"/>
    </location>
</feature>
<feature type="transmembrane region" description="Helical" evidence="7">
    <location>
        <begin position="115"/>
        <end position="148"/>
    </location>
</feature>
<feature type="transmembrane region" description="Helical" evidence="7">
    <location>
        <begin position="154"/>
        <end position="178"/>
    </location>
</feature>
<keyword evidence="4 7" id="KW-0812">Transmembrane</keyword>
<organism evidence="9">
    <name type="scientific">uncultured organism</name>
    <dbReference type="NCBI Taxonomy" id="155900"/>
    <lineage>
        <taxon>unclassified sequences</taxon>
        <taxon>environmental samples</taxon>
    </lineage>
</organism>
<evidence type="ECO:0000256" key="1">
    <source>
        <dbReference type="ARBA" id="ARBA00004651"/>
    </source>
</evidence>
<feature type="domain" description="ABC transmembrane type-2" evidence="8">
    <location>
        <begin position="40"/>
        <end position="267"/>
    </location>
</feature>
<reference evidence="9" key="1">
    <citation type="submission" date="2020-09" db="EMBL/GenBank/DDBJ databases">
        <title>A new high-throughput screening method to detect antimicrobial volatiles from metagenomic clone libraries.</title>
        <authorList>
            <person name="Stocker F."/>
            <person name="Obermeier M."/>
            <person name="Resch K."/>
            <person name="Berg G."/>
            <person name="Mueller Bogota C.A."/>
        </authorList>
    </citation>
    <scope>NUCLEOTIDE SEQUENCE</scope>
</reference>
<evidence type="ECO:0000313" key="9">
    <source>
        <dbReference type="EMBL" id="QOL00459.1"/>
    </source>
</evidence>
<evidence type="ECO:0000256" key="6">
    <source>
        <dbReference type="ARBA" id="ARBA00023136"/>
    </source>
</evidence>
<evidence type="ECO:0000256" key="3">
    <source>
        <dbReference type="ARBA" id="ARBA00022475"/>
    </source>
</evidence>
<dbReference type="InterPro" id="IPR047817">
    <property type="entry name" value="ABC2_TM_bact-type"/>
</dbReference>
<dbReference type="PANTHER" id="PTHR30413">
    <property type="entry name" value="INNER MEMBRANE TRANSPORT PERMEASE"/>
    <property type="match status" value="1"/>
</dbReference>
<dbReference type="Pfam" id="PF01061">
    <property type="entry name" value="ABC2_membrane"/>
    <property type="match status" value="1"/>
</dbReference>
<evidence type="ECO:0000256" key="7">
    <source>
        <dbReference type="SAM" id="Phobius"/>
    </source>
</evidence>
<feature type="transmembrane region" description="Helical" evidence="7">
    <location>
        <begin position="80"/>
        <end position="103"/>
    </location>
</feature>
<feature type="transmembrane region" description="Helical" evidence="7">
    <location>
        <begin position="39"/>
        <end position="60"/>
    </location>
</feature>
<evidence type="ECO:0000259" key="8">
    <source>
        <dbReference type="PROSITE" id="PS51012"/>
    </source>
</evidence>
<protein>
    <submittedName>
        <fullName evidence="9">Teichoic acid translocation permease protein TagG</fullName>
    </submittedName>
</protein>
<dbReference type="AlphaFoldDB" id="A0A7L9QC14"/>
<dbReference type="GO" id="GO:0005886">
    <property type="term" value="C:plasma membrane"/>
    <property type="evidence" value="ECO:0007669"/>
    <property type="project" value="UniProtKB-SubCell"/>
</dbReference>
<keyword evidence="5 7" id="KW-1133">Transmembrane helix</keyword>
<gene>
    <name evidence="9" type="primary">tagG_2</name>
</gene>
<evidence type="ECO:0000256" key="4">
    <source>
        <dbReference type="ARBA" id="ARBA00022692"/>
    </source>
</evidence>
<dbReference type="PANTHER" id="PTHR30413:SF10">
    <property type="entry name" value="CAPSULE POLYSACCHARIDE EXPORT INNER-MEMBRANE PROTEIN CTRC"/>
    <property type="match status" value="1"/>
</dbReference>
<keyword evidence="2" id="KW-0813">Transport</keyword>
<dbReference type="GO" id="GO:0140359">
    <property type="term" value="F:ABC-type transporter activity"/>
    <property type="evidence" value="ECO:0007669"/>
    <property type="project" value="InterPro"/>
</dbReference>
<keyword evidence="6 7" id="KW-0472">Membrane</keyword>